<dbReference type="Gene3D" id="3.40.1380.10">
    <property type="match status" value="1"/>
</dbReference>
<proteinExistence type="inferred from homology"/>
<evidence type="ECO:0000256" key="9">
    <source>
        <dbReference type="ARBA" id="ARBA00023310"/>
    </source>
</evidence>
<evidence type="ECO:0000256" key="5">
    <source>
        <dbReference type="ARBA" id="ARBA00022781"/>
    </source>
</evidence>
<keyword evidence="9" id="KW-0066">ATP synthesis</keyword>
<dbReference type="GO" id="GO:0046933">
    <property type="term" value="F:proton-transporting ATP synthase activity, rotational mechanism"/>
    <property type="evidence" value="ECO:0007669"/>
    <property type="project" value="InterPro"/>
</dbReference>
<evidence type="ECO:0000256" key="7">
    <source>
        <dbReference type="ARBA" id="ARBA00023136"/>
    </source>
</evidence>
<evidence type="ECO:0000256" key="2">
    <source>
        <dbReference type="ARBA" id="ARBA00004170"/>
    </source>
</evidence>
<dbReference type="InterPro" id="IPR035968">
    <property type="entry name" value="ATP_synth_F1_ATPase_gsu"/>
</dbReference>
<dbReference type="Proteomes" id="UP000034664">
    <property type="component" value="Unassembled WGS sequence"/>
</dbReference>
<organism evidence="10 11">
    <name type="scientific">Candidatus Roizmanbacteria bacterium GW2011_GWB1_40_7</name>
    <dbReference type="NCBI Taxonomy" id="1618482"/>
    <lineage>
        <taxon>Bacteria</taxon>
        <taxon>Candidatus Roizmaniibacteriota</taxon>
    </lineage>
</organism>
<evidence type="ECO:0000256" key="4">
    <source>
        <dbReference type="ARBA" id="ARBA00022448"/>
    </source>
</evidence>
<evidence type="ECO:0000256" key="1">
    <source>
        <dbReference type="ARBA" id="ARBA00003456"/>
    </source>
</evidence>
<evidence type="ECO:0000256" key="3">
    <source>
        <dbReference type="ARBA" id="ARBA00007681"/>
    </source>
</evidence>
<comment type="caution">
    <text evidence="10">The sequence shown here is derived from an EMBL/GenBank/DDBJ whole genome shotgun (WGS) entry which is preliminary data.</text>
</comment>
<dbReference type="GO" id="GO:0045259">
    <property type="term" value="C:proton-transporting ATP synthase complex"/>
    <property type="evidence" value="ECO:0007669"/>
    <property type="project" value="UniProtKB-KW"/>
</dbReference>
<keyword evidence="8" id="KW-0139">CF(1)</keyword>
<name>A0A0G0TAI1_9BACT</name>
<sequence>MPIISYSREIEQIAALETITGAYSEIAALRIDNIKSAFEQNSLYYEEISQIYHLVKRIANSKESHTEQLADTSSNRLDTLYVAITSNHGFYGPLNSDAVDTMIKDARIQKAECMIIGAMGISYARSMGGASPFISMAFSLDEPTPEEIYQFLGLSLRYKRIFVYYPKYISMLKQMIDRIDITHSPESNSQVPPDIKYIFEPELPQILSFFEQQVRYLLFARVLLETNLSRTATRLITMDTVERDAKGLLKKLYMQERRERRSKINANLVAVSGQLKKWRKQNQQNHHQ</sequence>
<comment type="function">
    <text evidence="1">Produces ATP from ADP in the presence of a proton gradient across the membrane. The gamma chain is believed to be important in regulating ATPase activity and the flow of protons through the CF(0) complex.</text>
</comment>
<comment type="similarity">
    <text evidence="3">Belongs to the ATPase gamma chain family.</text>
</comment>
<evidence type="ECO:0000256" key="6">
    <source>
        <dbReference type="ARBA" id="ARBA00023065"/>
    </source>
</evidence>
<protein>
    <submittedName>
        <fullName evidence="10">ATP synthase gamma chain</fullName>
    </submittedName>
</protein>
<keyword evidence="7" id="KW-0472">Membrane</keyword>
<keyword evidence="5" id="KW-0375">Hydrogen ion transport</keyword>
<dbReference type="EMBL" id="LBZM01000018">
    <property type="protein sequence ID" value="KKR71811.1"/>
    <property type="molecule type" value="Genomic_DNA"/>
</dbReference>
<gene>
    <name evidence="10" type="ORF">UU14_C0018G0010</name>
</gene>
<reference evidence="10 11" key="1">
    <citation type="journal article" date="2015" name="Nature">
        <title>rRNA introns, odd ribosomes, and small enigmatic genomes across a large radiation of phyla.</title>
        <authorList>
            <person name="Brown C.T."/>
            <person name="Hug L.A."/>
            <person name="Thomas B.C."/>
            <person name="Sharon I."/>
            <person name="Castelle C.J."/>
            <person name="Singh A."/>
            <person name="Wilkins M.J."/>
            <person name="Williams K.H."/>
            <person name="Banfield J.F."/>
        </authorList>
    </citation>
    <scope>NUCLEOTIDE SEQUENCE [LARGE SCALE GENOMIC DNA]</scope>
</reference>
<keyword evidence="6" id="KW-0406">Ion transport</keyword>
<dbReference type="InterPro" id="IPR000131">
    <property type="entry name" value="ATP_synth_F1_gsu"/>
</dbReference>
<keyword evidence="4" id="KW-0813">Transport</keyword>
<dbReference type="AlphaFoldDB" id="A0A0G0TAI1"/>
<dbReference type="SUPFAM" id="SSF52943">
    <property type="entry name" value="ATP synthase (F1-ATPase), gamma subunit"/>
    <property type="match status" value="1"/>
</dbReference>
<dbReference type="Pfam" id="PF00231">
    <property type="entry name" value="ATP-synt"/>
    <property type="match status" value="1"/>
</dbReference>
<accession>A0A0G0TAI1</accession>
<comment type="subcellular location">
    <subcellularLocation>
        <location evidence="2">Membrane</location>
        <topology evidence="2">Peripheral membrane protein</topology>
    </subcellularLocation>
</comment>
<evidence type="ECO:0000256" key="8">
    <source>
        <dbReference type="ARBA" id="ARBA00023196"/>
    </source>
</evidence>
<dbReference type="Gene3D" id="1.10.287.80">
    <property type="entry name" value="ATP synthase, gamma subunit, helix hairpin domain"/>
    <property type="match status" value="1"/>
</dbReference>
<evidence type="ECO:0000313" key="11">
    <source>
        <dbReference type="Proteomes" id="UP000034664"/>
    </source>
</evidence>
<evidence type="ECO:0000313" key="10">
    <source>
        <dbReference type="EMBL" id="KKR71811.1"/>
    </source>
</evidence>